<dbReference type="EMBL" id="AZBU02000010">
    <property type="protein sequence ID" value="TKR63345.1"/>
    <property type="molecule type" value="Genomic_DNA"/>
</dbReference>
<sequence length="67" mass="7711">MRSFLVVFLIFLALVFLASADSFSPFAPNGFVVNPMAERIVRAYRMRRDWSDPMAQMTGNSFWFAGR</sequence>
<gene>
    <name evidence="2" type="ORF">L596_027185</name>
</gene>
<accession>A0A4V5ZYE2</accession>
<keyword evidence="3" id="KW-1185">Reference proteome</keyword>
<feature type="signal peptide" evidence="1">
    <location>
        <begin position="1"/>
        <end position="20"/>
    </location>
</feature>
<reference evidence="2 3" key="1">
    <citation type="journal article" date="2015" name="Genome Biol.">
        <title>Comparative genomics of Steinernema reveals deeply conserved gene regulatory networks.</title>
        <authorList>
            <person name="Dillman A.R."/>
            <person name="Macchietto M."/>
            <person name="Porter C.F."/>
            <person name="Rogers A."/>
            <person name="Williams B."/>
            <person name="Antoshechkin I."/>
            <person name="Lee M.M."/>
            <person name="Goodwin Z."/>
            <person name="Lu X."/>
            <person name="Lewis E.E."/>
            <person name="Goodrich-Blair H."/>
            <person name="Stock S.P."/>
            <person name="Adams B.J."/>
            <person name="Sternberg P.W."/>
            <person name="Mortazavi A."/>
        </authorList>
    </citation>
    <scope>NUCLEOTIDE SEQUENCE [LARGE SCALE GENOMIC DNA]</scope>
    <source>
        <strain evidence="2 3">ALL</strain>
    </source>
</reference>
<keyword evidence="1" id="KW-0732">Signal</keyword>
<dbReference type="AlphaFoldDB" id="A0A4V5ZYE2"/>
<evidence type="ECO:0000313" key="3">
    <source>
        <dbReference type="Proteomes" id="UP000298663"/>
    </source>
</evidence>
<reference evidence="2 3" key="2">
    <citation type="journal article" date="2019" name="G3 (Bethesda)">
        <title>Hybrid Assembly of the Genome of the Entomopathogenic Nematode Steinernema carpocapsae Identifies the X-Chromosome.</title>
        <authorList>
            <person name="Serra L."/>
            <person name="Macchietto M."/>
            <person name="Macias-Munoz A."/>
            <person name="McGill C.J."/>
            <person name="Rodriguez I.M."/>
            <person name="Rodriguez B."/>
            <person name="Murad R."/>
            <person name="Mortazavi A."/>
        </authorList>
    </citation>
    <scope>NUCLEOTIDE SEQUENCE [LARGE SCALE GENOMIC DNA]</scope>
    <source>
        <strain evidence="2 3">ALL</strain>
    </source>
</reference>
<comment type="caution">
    <text evidence="2">The sequence shown here is derived from an EMBL/GenBank/DDBJ whole genome shotgun (WGS) entry which is preliminary data.</text>
</comment>
<evidence type="ECO:0000313" key="2">
    <source>
        <dbReference type="EMBL" id="TKR63345.1"/>
    </source>
</evidence>
<protein>
    <submittedName>
        <fullName evidence="2">Uncharacterized protein</fullName>
    </submittedName>
</protein>
<evidence type="ECO:0000256" key="1">
    <source>
        <dbReference type="SAM" id="SignalP"/>
    </source>
</evidence>
<dbReference type="Proteomes" id="UP000298663">
    <property type="component" value="Unassembled WGS sequence"/>
</dbReference>
<organism evidence="2 3">
    <name type="scientific">Steinernema carpocapsae</name>
    <name type="common">Entomopathogenic nematode</name>
    <dbReference type="NCBI Taxonomy" id="34508"/>
    <lineage>
        <taxon>Eukaryota</taxon>
        <taxon>Metazoa</taxon>
        <taxon>Ecdysozoa</taxon>
        <taxon>Nematoda</taxon>
        <taxon>Chromadorea</taxon>
        <taxon>Rhabditida</taxon>
        <taxon>Tylenchina</taxon>
        <taxon>Panagrolaimomorpha</taxon>
        <taxon>Strongyloidoidea</taxon>
        <taxon>Steinernematidae</taxon>
        <taxon>Steinernema</taxon>
    </lineage>
</organism>
<feature type="chain" id="PRO_5020978535" evidence="1">
    <location>
        <begin position="21"/>
        <end position="67"/>
    </location>
</feature>
<name>A0A4V5ZYE2_STECR</name>
<proteinExistence type="predicted"/>